<accession>A0A1F8EZZ1</accession>
<organism evidence="6 7">
    <name type="scientific">Candidatus Yanofskybacteria bacterium RIFCSPHIGHO2_01_FULL_48_25b</name>
    <dbReference type="NCBI Taxonomy" id="1802672"/>
    <lineage>
        <taxon>Bacteria</taxon>
        <taxon>Candidatus Yanofskyibacteriota</taxon>
    </lineage>
</organism>
<reference evidence="6 7" key="1">
    <citation type="journal article" date="2016" name="Nat. Commun.">
        <title>Thousands of microbial genomes shed light on interconnected biogeochemical processes in an aquifer system.</title>
        <authorList>
            <person name="Anantharaman K."/>
            <person name="Brown C.T."/>
            <person name="Hug L.A."/>
            <person name="Sharon I."/>
            <person name="Castelle C.J."/>
            <person name="Probst A.J."/>
            <person name="Thomas B.C."/>
            <person name="Singh A."/>
            <person name="Wilkins M.J."/>
            <person name="Karaoz U."/>
            <person name="Brodie E.L."/>
            <person name="Williams K.H."/>
            <person name="Hubbard S.S."/>
            <person name="Banfield J.F."/>
        </authorList>
    </citation>
    <scope>NUCLEOTIDE SEQUENCE [LARGE SCALE GENOMIC DNA]</scope>
</reference>
<feature type="transmembrane region" description="Helical" evidence="5">
    <location>
        <begin position="68"/>
        <end position="86"/>
    </location>
</feature>
<name>A0A1F8EZZ1_9BACT</name>
<dbReference type="Pfam" id="PF07681">
    <property type="entry name" value="DoxX"/>
    <property type="match status" value="1"/>
</dbReference>
<protein>
    <recommendedName>
        <fullName evidence="8">DoxX family protein</fullName>
    </recommendedName>
</protein>
<proteinExistence type="predicted"/>
<evidence type="ECO:0000256" key="4">
    <source>
        <dbReference type="ARBA" id="ARBA00023136"/>
    </source>
</evidence>
<evidence type="ECO:0000256" key="2">
    <source>
        <dbReference type="ARBA" id="ARBA00022692"/>
    </source>
</evidence>
<dbReference type="AlphaFoldDB" id="A0A1F8EZZ1"/>
<dbReference type="InterPro" id="IPR032808">
    <property type="entry name" value="DoxX"/>
</dbReference>
<dbReference type="EMBL" id="MGJM01000014">
    <property type="protein sequence ID" value="OGN06452.1"/>
    <property type="molecule type" value="Genomic_DNA"/>
</dbReference>
<keyword evidence="3 5" id="KW-1133">Transmembrane helix</keyword>
<evidence type="ECO:0000313" key="7">
    <source>
        <dbReference type="Proteomes" id="UP000177605"/>
    </source>
</evidence>
<evidence type="ECO:0000313" key="6">
    <source>
        <dbReference type="EMBL" id="OGN06452.1"/>
    </source>
</evidence>
<keyword evidence="4 5" id="KW-0472">Membrane</keyword>
<comment type="caution">
    <text evidence="6">The sequence shown here is derived from an EMBL/GenBank/DDBJ whole genome shotgun (WGS) entry which is preliminary data.</text>
</comment>
<gene>
    <name evidence="6" type="ORF">A2669_01660</name>
</gene>
<keyword evidence="2 5" id="KW-0812">Transmembrane</keyword>
<dbReference type="Proteomes" id="UP000177605">
    <property type="component" value="Unassembled WGS sequence"/>
</dbReference>
<evidence type="ECO:0000256" key="3">
    <source>
        <dbReference type="ARBA" id="ARBA00022989"/>
    </source>
</evidence>
<dbReference type="GO" id="GO:0016020">
    <property type="term" value="C:membrane"/>
    <property type="evidence" value="ECO:0007669"/>
    <property type="project" value="UniProtKB-SubCell"/>
</dbReference>
<feature type="transmembrane region" description="Helical" evidence="5">
    <location>
        <begin position="7"/>
        <end position="25"/>
    </location>
</feature>
<feature type="transmembrane region" description="Helical" evidence="5">
    <location>
        <begin position="37"/>
        <end position="61"/>
    </location>
</feature>
<sequence>MWHSFKISHVLVRIFLAVLFFWFGADKFFHPDYWLNNWIPGPVSTDAAAYLIGAVEILIGVSLATNMFIGFFSVIGTAVVAALFLTHGLNQIFAQGLGLIGPLLALSFWPAHNSRRF</sequence>
<evidence type="ECO:0008006" key="8">
    <source>
        <dbReference type="Google" id="ProtNLM"/>
    </source>
</evidence>
<comment type="subcellular location">
    <subcellularLocation>
        <location evidence="1">Membrane</location>
        <topology evidence="1">Multi-pass membrane protein</topology>
    </subcellularLocation>
</comment>
<evidence type="ECO:0000256" key="1">
    <source>
        <dbReference type="ARBA" id="ARBA00004141"/>
    </source>
</evidence>
<evidence type="ECO:0000256" key="5">
    <source>
        <dbReference type="SAM" id="Phobius"/>
    </source>
</evidence>
<feature type="transmembrane region" description="Helical" evidence="5">
    <location>
        <begin position="92"/>
        <end position="111"/>
    </location>
</feature>